<sequence>MGAALAADDPNVSASAENRAEQRAAASAVHATKQAEDTFQEQIRKTMERMQSSSDSASAAAKEGGGADDILAQMLKEMESGNFDPEKGLGGGGDEDFSKMLMGMMEQLTNKEILYEPMKELSDKFPGWMEKNAEKTGKEDLERYKEQQRLVGEIVGKFEEKGYKDENAGDREFIVERMQKMQAAGSPPPDLVGDMSAAQEALGELDNGCPTQ</sequence>
<name>A0ACC3D4I7_9PEZI</name>
<gene>
    <name evidence="1" type="ORF">LTS18_005494</name>
</gene>
<comment type="caution">
    <text evidence="1">The sequence shown here is derived from an EMBL/GenBank/DDBJ whole genome shotgun (WGS) entry which is preliminary data.</text>
</comment>
<dbReference type="EMBL" id="JAWDJW010007638">
    <property type="protein sequence ID" value="KAK3061763.1"/>
    <property type="molecule type" value="Genomic_DNA"/>
</dbReference>
<reference evidence="1" key="1">
    <citation type="submission" date="2024-09" db="EMBL/GenBank/DDBJ databases">
        <title>Black Yeasts Isolated from many extreme environments.</title>
        <authorList>
            <person name="Coleine C."/>
            <person name="Stajich J.E."/>
            <person name="Selbmann L."/>
        </authorList>
    </citation>
    <scope>NUCLEOTIDE SEQUENCE</scope>
    <source>
        <strain evidence="1">CCFEE 5737</strain>
    </source>
</reference>
<evidence type="ECO:0000313" key="1">
    <source>
        <dbReference type="EMBL" id="KAK3061763.1"/>
    </source>
</evidence>
<protein>
    <submittedName>
        <fullName evidence="1">Uncharacterized protein</fullName>
    </submittedName>
</protein>
<evidence type="ECO:0000313" key="2">
    <source>
        <dbReference type="Proteomes" id="UP001186974"/>
    </source>
</evidence>
<organism evidence="1 2">
    <name type="scientific">Coniosporium uncinatum</name>
    <dbReference type="NCBI Taxonomy" id="93489"/>
    <lineage>
        <taxon>Eukaryota</taxon>
        <taxon>Fungi</taxon>
        <taxon>Dikarya</taxon>
        <taxon>Ascomycota</taxon>
        <taxon>Pezizomycotina</taxon>
        <taxon>Dothideomycetes</taxon>
        <taxon>Dothideomycetes incertae sedis</taxon>
        <taxon>Coniosporium</taxon>
    </lineage>
</organism>
<accession>A0ACC3D4I7</accession>
<keyword evidence="2" id="KW-1185">Reference proteome</keyword>
<dbReference type="Proteomes" id="UP001186974">
    <property type="component" value="Unassembled WGS sequence"/>
</dbReference>
<proteinExistence type="predicted"/>